<evidence type="ECO:0000259" key="2">
    <source>
        <dbReference type="PROSITE" id="PS50222"/>
    </source>
</evidence>
<dbReference type="Gene3D" id="1.10.238.10">
    <property type="entry name" value="EF-hand"/>
    <property type="match status" value="1"/>
</dbReference>
<evidence type="ECO:0000313" key="4">
    <source>
        <dbReference type="Proteomes" id="UP000604046"/>
    </source>
</evidence>
<feature type="domain" description="EF-hand" evidence="2">
    <location>
        <begin position="103"/>
        <end position="138"/>
    </location>
</feature>
<accession>A0A812VC97</accession>
<dbReference type="Proteomes" id="UP000604046">
    <property type="component" value="Unassembled WGS sequence"/>
</dbReference>
<dbReference type="InterPro" id="IPR018247">
    <property type="entry name" value="EF_Hand_1_Ca_BS"/>
</dbReference>
<dbReference type="AlphaFoldDB" id="A0A812VC97"/>
<reference evidence="3" key="1">
    <citation type="submission" date="2021-02" db="EMBL/GenBank/DDBJ databases">
        <authorList>
            <person name="Dougan E. K."/>
            <person name="Rhodes N."/>
            <person name="Thang M."/>
            <person name="Chan C."/>
        </authorList>
    </citation>
    <scope>NUCLEOTIDE SEQUENCE</scope>
</reference>
<sequence length="189" mass="21707">MFGYRSTQYTYGYDRHEASVRELQRKARLHFTIKDYDVHGKGSLERAQLVLLLTDTDSSTPPGVPPTEEQVEFLLKLCEVKEDGSIRTKELEELLSCWYTFSEKRRIFDEKLAKYDLSKTGKLSKEELKAYLTELNGGHDVQQTDVDWVMTTSDVIRDGGLNKMELELATALWYGYVGKKPQSQCCTTS</sequence>
<evidence type="ECO:0000313" key="3">
    <source>
        <dbReference type="EMBL" id="CAE7614546.1"/>
    </source>
</evidence>
<dbReference type="InterPro" id="IPR002048">
    <property type="entry name" value="EF_hand_dom"/>
</dbReference>
<name>A0A812VC97_9DINO</name>
<protein>
    <recommendedName>
        <fullName evidence="2">EF-hand domain-containing protein</fullName>
    </recommendedName>
</protein>
<gene>
    <name evidence="3" type="ORF">SNAT2548_LOCUS34939</name>
</gene>
<dbReference type="OrthoDB" id="418195at2759"/>
<evidence type="ECO:0000256" key="1">
    <source>
        <dbReference type="ARBA" id="ARBA00022837"/>
    </source>
</evidence>
<dbReference type="PROSITE" id="PS50222">
    <property type="entry name" value="EF_HAND_2"/>
    <property type="match status" value="1"/>
</dbReference>
<dbReference type="GO" id="GO:0005509">
    <property type="term" value="F:calcium ion binding"/>
    <property type="evidence" value="ECO:0007669"/>
    <property type="project" value="InterPro"/>
</dbReference>
<dbReference type="PROSITE" id="PS00018">
    <property type="entry name" value="EF_HAND_1"/>
    <property type="match status" value="1"/>
</dbReference>
<dbReference type="EMBL" id="CAJNDS010002838">
    <property type="protein sequence ID" value="CAE7614546.1"/>
    <property type="molecule type" value="Genomic_DNA"/>
</dbReference>
<comment type="caution">
    <text evidence="3">The sequence shown here is derived from an EMBL/GenBank/DDBJ whole genome shotgun (WGS) entry which is preliminary data.</text>
</comment>
<keyword evidence="1" id="KW-0106">Calcium</keyword>
<organism evidence="3 4">
    <name type="scientific">Symbiodinium natans</name>
    <dbReference type="NCBI Taxonomy" id="878477"/>
    <lineage>
        <taxon>Eukaryota</taxon>
        <taxon>Sar</taxon>
        <taxon>Alveolata</taxon>
        <taxon>Dinophyceae</taxon>
        <taxon>Suessiales</taxon>
        <taxon>Symbiodiniaceae</taxon>
        <taxon>Symbiodinium</taxon>
    </lineage>
</organism>
<dbReference type="InterPro" id="IPR011992">
    <property type="entry name" value="EF-hand-dom_pair"/>
</dbReference>
<proteinExistence type="predicted"/>
<keyword evidence="4" id="KW-1185">Reference proteome</keyword>
<dbReference type="SUPFAM" id="SSF47473">
    <property type="entry name" value="EF-hand"/>
    <property type="match status" value="1"/>
</dbReference>